<dbReference type="EMBL" id="NTJZ01000001">
    <property type="protein sequence ID" value="PDH35262.1"/>
    <property type="molecule type" value="Genomic_DNA"/>
</dbReference>
<dbReference type="Proteomes" id="UP000219329">
    <property type="component" value="Unassembled WGS sequence"/>
</dbReference>
<proteinExistence type="predicted"/>
<evidence type="ECO:0000313" key="1">
    <source>
        <dbReference type="EMBL" id="PDH35262.1"/>
    </source>
</evidence>
<evidence type="ECO:0000313" key="2">
    <source>
        <dbReference type="Proteomes" id="UP000219329"/>
    </source>
</evidence>
<comment type="caution">
    <text evidence="1">The sequence shown here is derived from an EMBL/GenBank/DDBJ whole genome shotgun (WGS) entry which is preliminary data.</text>
</comment>
<protein>
    <submittedName>
        <fullName evidence="1">Uncharacterized protein</fullName>
    </submittedName>
</protein>
<accession>A0A2A5WFQ7</accession>
<organism evidence="1 2">
    <name type="scientific">OM182 bacterium MED-G28</name>
    <dbReference type="NCBI Taxonomy" id="1986256"/>
    <lineage>
        <taxon>Bacteria</taxon>
        <taxon>Pseudomonadati</taxon>
        <taxon>Pseudomonadota</taxon>
        <taxon>Gammaproteobacteria</taxon>
        <taxon>OMG group</taxon>
        <taxon>OM182 clade</taxon>
    </lineage>
</organism>
<dbReference type="AlphaFoldDB" id="A0A2A5WFQ7"/>
<reference evidence="1 2" key="1">
    <citation type="submission" date="2017-08" db="EMBL/GenBank/DDBJ databases">
        <title>Fine stratification of microbial communities through a metagenomic profile of the photic zone.</title>
        <authorList>
            <person name="Haro-Moreno J.M."/>
            <person name="Lopez-Perez M."/>
            <person name="De La Torre J."/>
            <person name="Picazo A."/>
            <person name="Camacho A."/>
            <person name="Rodriguez-Valera F."/>
        </authorList>
    </citation>
    <scope>NUCLEOTIDE SEQUENCE [LARGE SCALE GENOMIC DNA]</scope>
    <source>
        <strain evidence="1">MED-G28</strain>
    </source>
</reference>
<gene>
    <name evidence="1" type="ORF">CNF02_00635</name>
</gene>
<sequence>MSEQIGEFTLKHTGCTFGTNSKGDIVNNNNFVGEATGFGPVWGTLISSQPLTETNVLAGECQWVGTAFLNDGSQLGGIGNGTWEKSSDNHKWNLVLNIDLSNGEKHRSEGSMDLETLIFSGKIFQG</sequence>
<name>A0A2A5WFQ7_9GAMM</name>